<name>A0A8J8NDU8_HALGN</name>
<sequence>MNAHGLRSFWSHTAHVSPQSLQMGLHPGQARLSASIVSEPDALMLDFLAALDVVNDATAEPAGGAALRLLHRFVEIDVAIA</sequence>
<reference evidence="1" key="1">
    <citation type="submission" date="2019-06" db="EMBL/GenBank/DDBJ databases">
        <authorList>
            <person name="Zheng W."/>
        </authorList>
    </citation>
    <scope>NUCLEOTIDE SEQUENCE</scope>
    <source>
        <strain evidence="1">QDHG01</strain>
    </source>
</reference>
<organism evidence="1 2">
    <name type="scientific">Halteria grandinella</name>
    <dbReference type="NCBI Taxonomy" id="5974"/>
    <lineage>
        <taxon>Eukaryota</taxon>
        <taxon>Sar</taxon>
        <taxon>Alveolata</taxon>
        <taxon>Ciliophora</taxon>
        <taxon>Intramacronucleata</taxon>
        <taxon>Spirotrichea</taxon>
        <taxon>Stichotrichia</taxon>
        <taxon>Sporadotrichida</taxon>
        <taxon>Halteriidae</taxon>
        <taxon>Halteria</taxon>
    </lineage>
</organism>
<protein>
    <submittedName>
        <fullName evidence="1">Uncharacterized protein</fullName>
    </submittedName>
</protein>
<keyword evidence="2" id="KW-1185">Reference proteome</keyword>
<evidence type="ECO:0000313" key="1">
    <source>
        <dbReference type="EMBL" id="TNV73387.1"/>
    </source>
</evidence>
<dbReference type="EMBL" id="RRYP01019022">
    <property type="protein sequence ID" value="TNV73387.1"/>
    <property type="molecule type" value="Genomic_DNA"/>
</dbReference>
<gene>
    <name evidence="1" type="ORF">FGO68_gene6397</name>
</gene>
<dbReference type="Proteomes" id="UP000785679">
    <property type="component" value="Unassembled WGS sequence"/>
</dbReference>
<evidence type="ECO:0000313" key="2">
    <source>
        <dbReference type="Proteomes" id="UP000785679"/>
    </source>
</evidence>
<proteinExistence type="predicted"/>
<accession>A0A8J8NDU8</accession>
<dbReference type="AlphaFoldDB" id="A0A8J8NDU8"/>
<comment type="caution">
    <text evidence="1">The sequence shown here is derived from an EMBL/GenBank/DDBJ whole genome shotgun (WGS) entry which is preliminary data.</text>
</comment>